<gene>
    <name evidence="2" type="ORF">DJ013_18740</name>
</gene>
<organism evidence="2 3">
    <name type="scientific">Arcticibacterium luteifluviistationis</name>
    <dbReference type="NCBI Taxonomy" id="1784714"/>
    <lineage>
        <taxon>Bacteria</taxon>
        <taxon>Pseudomonadati</taxon>
        <taxon>Bacteroidota</taxon>
        <taxon>Cytophagia</taxon>
        <taxon>Cytophagales</taxon>
        <taxon>Leadbetterellaceae</taxon>
        <taxon>Arcticibacterium</taxon>
    </lineage>
</organism>
<dbReference type="RefSeq" id="WP_111373462.1">
    <property type="nucleotide sequence ID" value="NZ_CP029480.1"/>
</dbReference>
<keyword evidence="1" id="KW-0472">Membrane</keyword>
<dbReference type="EMBL" id="CP029480">
    <property type="protein sequence ID" value="AWW00095.1"/>
    <property type="molecule type" value="Genomic_DNA"/>
</dbReference>
<dbReference type="KEGG" id="als:DJ013_18740"/>
<name>A0A2Z4GGF8_9BACT</name>
<feature type="transmembrane region" description="Helical" evidence="1">
    <location>
        <begin position="14"/>
        <end position="33"/>
    </location>
</feature>
<proteinExistence type="predicted"/>
<feature type="transmembrane region" description="Helical" evidence="1">
    <location>
        <begin position="45"/>
        <end position="64"/>
    </location>
</feature>
<reference evidence="2 3" key="1">
    <citation type="submission" date="2018-05" db="EMBL/GenBank/DDBJ databases">
        <title>Complete genome sequence of Arcticibacterium luteifluviistationis SM1504T, a cytophagaceae bacterium isolated from Arctic surface seawater.</title>
        <authorList>
            <person name="Li Y."/>
            <person name="Qin Q.-L."/>
        </authorList>
    </citation>
    <scope>NUCLEOTIDE SEQUENCE [LARGE SCALE GENOMIC DNA]</scope>
    <source>
        <strain evidence="2 3">SM1504</strain>
    </source>
</reference>
<sequence>MTLFEHFIHFISKYPSSVFESACILIPLFLGIARWQRLTPEIKLMWGYTAILALTDIPLWWTALHGINNYKWVNIQEILIAGWLFYVLYKMLNGLSLKALRIIYLLFAIIILFDFDFVNYSGKIFSYNRLLFIGLSFMFFYELLEKLEVKNLLQYPKFWFFTGLLISSLGTLFMFVFTEYTSHTHNYFPTFRHLKDFFKYLFVTFITVSIFLDNRHFKQTI</sequence>
<feature type="transmembrane region" description="Helical" evidence="1">
    <location>
        <begin position="197"/>
        <end position="214"/>
    </location>
</feature>
<accession>A0A2Z4GGF8</accession>
<evidence type="ECO:0000256" key="1">
    <source>
        <dbReference type="SAM" id="Phobius"/>
    </source>
</evidence>
<dbReference type="Proteomes" id="UP000249873">
    <property type="component" value="Chromosome"/>
</dbReference>
<feature type="transmembrane region" description="Helical" evidence="1">
    <location>
        <begin position="101"/>
        <end position="118"/>
    </location>
</feature>
<feature type="transmembrane region" description="Helical" evidence="1">
    <location>
        <begin position="156"/>
        <end position="177"/>
    </location>
</feature>
<protein>
    <submittedName>
        <fullName evidence="2">Uncharacterized protein</fullName>
    </submittedName>
</protein>
<keyword evidence="3" id="KW-1185">Reference proteome</keyword>
<keyword evidence="1" id="KW-1133">Transmembrane helix</keyword>
<evidence type="ECO:0000313" key="2">
    <source>
        <dbReference type="EMBL" id="AWW00095.1"/>
    </source>
</evidence>
<keyword evidence="1" id="KW-0812">Transmembrane</keyword>
<feature type="transmembrane region" description="Helical" evidence="1">
    <location>
        <begin position="124"/>
        <end position="144"/>
    </location>
</feature>
<dbReference type="AlphaFoldDB" id="A0A2Z4GGF8"/>
<evidence type="ECO:0000313" key="3">
    <source>
        <dbReference type="Proteomes" id="UP000249873"/>
    </source>
</evidence>